<dbReference type="AlphaFoldDB" id="A0A0F8WYD4"/>
<protein>
    <submittedName>
        <fullName evidence="1">Uncharacterized protein</fullName>
    </submittedName>
</protein>
<name>A0A0F8WYD4_9ZZZZ</name>
<accession>A0A0F8WYD4</accession>
<organism evidence="1">
    <name type="scientific">marine sediment metagenome</name>
    <dbReference type="NCBI Taxonomy" id="412755"/>
    <lineage>
        <taxon>unclassified sequences</taxon>
        <taxon>metagenomes</taxon>
        <taxon>ecological metagenomes</taxon>
    </lineage>
</organism>
<sequence length="118" mass="13701">MSIRLKAKQTVTYLPDPAFGDSEGLLDQVNKQRSIDGTLYTYVKTTDRRKMLFQFRLTRGKATELYYFFEAYFATEIFLTDHNGVEWRGNFISNPFDFGGAGRDEQQEIQFEFEGVAV</sequence>
<gene>
    <name evidence="1" type="ORF">LCGC14_3010240</name>
</gene>
<reference evidence="1" key="1">
    <citation type="journal article" date="2015" name="Nature">
        <title>Complex archaea that bridge the gap between prokaryotes and eukaryotes.</title>
        <authorList>
            <person name="Spang A."/>
            <person name="Saw J.H."/>
            <person name="Jorgensen S.L."/>
            <person name="Zaremba-Niedzwiedzka K."/>
            <person name="Martijn J."/>
            <person name="Lind A.E."/>
            <person name="van Eijk R."/>
            <person name="Schleper C."/>
            <person name="Guy L."/>
            <person name="Ettema T.J."/>
        </authorList>
    </citation>
    <scope>NUCLEOTIDE SEQUENCE</scope>
</reference>
<dbReference type="EMBL" id="LAZR01062286">
    <property type="protein sequence ID" value="KKK61847.1"/>
    <property type="molecule type" value="Genomic_DNA"/>
</dbReference>
<evidence type="ECO:0000313" key="1">
    <source>
        <dbReference type="EMBL" id="KKK61847.1"/>
    </source>
</evidence>
<comment type="caution">
    <text evidence="1">The sequence shown here is derived from an EMBL/GenBank/DDBJ whole genome shotgun (WGS) entry which is preliminary data.</text>
</comment>
<proteinExistence type="predicted"/>